<feature type="transmembrane region" description="Helical" evidence="1">
    <location>
        <begin position="60"/>
        <end position="83"/>
    </location>
</feature>
<accession>A0A8J2KBJ7</accession>
<reference evidence="2" key="1">
    <citation type="submission" date="2021-06" db="EMBL/GenBank/DDBJ databases">
        <authorList>
            <person name="Hodson N. C."/>
            <person name="Mongue J. A."/>
            <person name="Jaron S. K."/>
        </authorList>
    </citation>
    <scope>NUCLEOTIDE SEQUENCE</scope>
</reference>
<keyword evidence="1" id="KW-0812">Transmembrane</keyword>
<keyword evidence="1" id="KW-0472">Membrane</keyword>
<comment type="caution">
    <text evidence="2">The sequence shown here is derived from an EMBL/GenBank/DDBJ whole genome shotgun (WGS) entry which is preliminary data.</text>
</comment>
<gene>
    <name evidence="2" type="ORF">AFUS01_LOCUS21638</name>
</gene>
<protein>
    <submittedName>
        <fullName evidence="2">Uncharacterized protein</fullName>
    </submittedName>
</protein>
<dbReference type="Proteomes" id="UP000708208">
    <property type="component" value="Unassembled WGS sequence"/>
</dbReference>
<name>A0A8J2KBJ7_9HEXA</name>
<keyword evidence="3" id="KW-1185">Reference proteome</keyword>
<feature type="non-terminal residue" evidence="2">
    <location>
        <position position="1"/>
    </location>
</feature>
<feature type="transmembrane region" description="Helical" evidence="1">
    <location>
        <begin position="124"/>
        <end position="142"/>
    </location>
</feature>
<sequence length="145" mass="16110">LFSPQLITFCSKLNGFLETYLGLLPIVCITNSLGSGALVLKKQDNPRYFYSLLPTSARGIWPYLGFAVLEIYILTIAVINWFLSLSITITYVCFIRLALKDLLLITGGGLHCSKTTRKYILSYANLKIVSASANAVLFPMFAKVF</sequence>
<feature type="transmembrane region" description="Helical" evidence="1">
    <location>
        <begin position="20"/>
        <end position="40"/>
    </location>
</feature>
<proteinExistence type="predicted"/>
<evidence type="ECO:0000256" key="1">
    <source>
        <dbReference type="SAM" id="Phobius"/>
    </source>
</evidence>
<evidence type="ECO:0000313" key="2">
    <source>
        <dbReference type="EMBL" id="CAG7733177.1"/>
    </source>
</evidence>
<dbReference type="EMBL" id="CAJVCH010244511">
    <property type="protein sequence ID" value="CAG7733177.1"/>
    <property type="molecule type" value="Genomic_DNA"/>
</dbReference>
<keyword evidence="1" id="KW-1133">Transmembrane helix</keyword>
<dbReference type="AlphaFoldDB" id="A0A8J2KBJ7"/>
<organism evidence="2 3">
    <name type="scientific">Allacma fusca</name>
    <dbReference type="NCBI Taxonomy" id="39272"/>
    <lineage>
        <taxon>Eukaryota</taxon>
        <taxon>Metazoa</taxon>
        <taxon>Ecdysozoa</taxon>
        <taxon>Arthropoda</taxon>
        <taxon>Hexapoda</taxon>
        <taxon>Collembola</taxon>
        <taxon>Symphypleona</taxon>
        <taxon>Sminthuridae</taxon>
        <taxon>Allacma</taxon>
    </lineage>
</organism>
<evidence type="ECO:0000313" key="3">
    <source>
        <dbReference type="Proteomes" id="UP000708208"/>
    </source>
</evidence>